<evidence type="ECO:0000256" key="12">
    <source>
        <dbReference type="RuleBase" id="RU003357"/>
    </source>
</evidence>
<reference evidence="16" key="1">
    <citation type="submission" date="2019-02" db="EMBL/GenBank/DDBJ databases">
        <authorList>
            <person name="Li S.-H."/>
        </authorList>
    </citation>
    <scope>NUCLEOTIDE SEQUENCE</scope>
    <source>
        <strain evidence="16">IMCC14734</strain>
    </source>
</reference>
<evidence type="ECO:0000256" key="1">
    <source>
        <dbReference type="ARBA" id="ARBA00004571"/>
    </source>
</evidence>
<dbReference type="PROSITE" id="PS52016">
    <property type="entry name" value="TONB_DEPENDENT_REC_3"/>
    <property type="match status" value="1"/>
</dbReference>
<evidence type="ECO:0000256" key="3">
    <source>
        <dbReference type="ARBA" id="ARBA00022452"/>
    </source>
</evidence>
<keyword evidence="10 11" id="KW-0998">Cell outer membrane</keyword>
<dbReference type="InterPro" id="IPR036942">
    <property type="entry name" value="Beta-barrel_TonB_sf"/>
</dbReference>
<comment type="similarity">
    <text evidence="11 12">Belongs to the TonB-dependent receptor family.</text>
</comment>
<dbReference type="PANTHER" id="PTHR32552">
    <property type="entry name" value="FERRICHROME IRON RECEPTOR-RELATED"/>
    <property type="match status" value="1"/>
</dbReference>
<evidence type="ECO:0000256" key="5">
    <source>
        <dbReference type="ARBA" id="ARBA00022692"/>
    </source>
</evidence>
<feature type="signal peptide" evidence="13">
    <location>
        <begin position="1"/>
        <end position="24"/>
    </location>
</feature>
<keyword evidence="7" id="KW-0406">Ion transport</keyword>
<evidence type="ECO:0000256" key="11">
    <source>
        <dbReference type="PROSITE-ProRule" id="PRU01360"/>
    </source>
</evidence>
<keyword evidence="5 11" id="KW-0812">Transmembrane</keyword>
<keyword evidence="6" id="KW-0408">Iron</keyword>
<evidence type="ECO:0000259" key="14">
    <source>
        <dbReference type="Pfam" id="PF00593"/>
    </source>
</evidence>
<feature type="domain" description="TonB-dependent receptor plug" evidence="15">
    <location>
        <begin position="41"/>
        <end position="149"/>
    </location>
</feature>
<organism evidence="16 17">
    <name type="scientific">Candidatus Litorirhabdus singularis</name>
    <dbReference type="NCBI Taxonomy" id="2518993"/>
    <lineage>
        <taxon>Bacteria</taxon>
        <taxon>Pseudomonadati</taxon>
        <taxon>Pseudomonadota</taxon>
        <taxon>Gammaproteobacteria</taxon>
        <taxon>Cellvibrionales</taxon>
        <taxon>Halieaceae</taxon>
        <taxon>Candidatus Litorirhabdus</taxon>
    </lineage>
</organism>
<evidence type="ECO:0000256" key="2">
    <source>
        <dbReference type="ARBA" id="ARBA00022448"/>
    </source>
</evidence>
<comment type="subcellular location">
    <subcellularLocation>
        <location evidence="1 11">Cell outer membrane</location>
        <topology evidence="1 11">Multi-pass membrane protein</topology>
    </subcellularLocation>
</comment>
<keyword evidence="8 12" id="KW-0798">TonB box</keyword>
<evidence type="ECO:0000256" key="13">
    <source>
        <dbReference type="SAM" id="SignalP"/>
    </source>
</evidence>
<comment type="caution">
    <text evidence="16">The sequence shown here is derived from an EMBL/GenBank/DDBJ whole genome shotgun (WGS) entry which is preliminary data.</text>
</comment>
<dbReference type="InterPro" id="IPR000531">
    <property type="entry name" value="Beta-barrel_TonB"/>
</dbReference>
<dbReference type="InterPro" id="IPR039426">
    <property type="entry name" value="TonB-dep_rcpt-like"/>
</dbReference>
<dbReference type="Gene3D" id="2.40.170.20">
    <property type="entry name" value="TonB-dependent receptor, beta-barrel domain"/>
    <property type="match status" value="1"/>
</dbReference>
<dbReference type="RefSeq" id="WP_279244247.1">
    <property type="nucleotide sequence ID" value="NZ_SHNN01000001.1"/>
</dbReference>
<keyword evidence="16" id="KW-0675">Receptor</keyword>
<evidence type="ECO:0000259" key="15">
    <source>
        <dbReference type="Pfam" id="PF07715"/>
    </source>
</evidence>
<evidence type="ECO:0000313" key="17">
    <source>
        <dbReference type="Proteomes" id="UP001143362"/>
    </source>
</evidence>
<accession>A0ABT3TE42</accession>
<dbReference type="InterPro" id="IPR012910">
    <property type="entry name" value="Plug_dom"/>
</dbReference>
<evidence type="ECO:0000256" key="7">
    <source>
        <dbReference type="ARBA" id="ARBA00023065"/>
    </source>
</evidence>
<keyword evidence="17" id="KW-1185">Reference proteome</keyword>
<evidence type="ECO:0000256" key="6">
    <source>
        <dbReference type="ARBA" id="ARBA00023004"/>
    </source>
</evidence>
<keyword evidence="9 11" id="KW-0472">Membrane</keyword>
<evidence type="ECO:0000256" key="4">
    <source>
        <dbReference type="ARBA" id="ARBA00022496"/>
    </source>
</evidence>
<sequence>MKHKFQKTLLAASLACMSVITVQAQMLEEVIVTAQKREQNLQDVPVAVSAFNNEMLEQTGVRDMFELQANAPSLRVGQTQSSSTATFGIRGVFTSSQNFGLESSVGLYVDGVYRARQSSMINNLVDIGSVEVLRGPQGTLFGRNTPAGAVSVNSVKPDHDGSAYLQVEGGDYNLFSAQGAVSISAIEDVLAFRLTGFGMQRDGFVSDVALGDDKIYDRDRWGGRLQALWTPNDDLSIHVIADMSEIDEVCCGNGTLKNNFEADDVPGKLGTDTNVRDNIGGTVLLGEDFYDYDVAYSYLPVSTNEDKGLTAQIDWQADNFLLTSITAYREYESFDDVDSDFMDIDALKRTNEQSQKQFSQELRISQEFDRFNYVAGLYYFSQELDTYRETIVGVDTAALVGLAALPNSFIGGDGSYDTAEQEHTSYAAFGQVDFSITDALVLTAGLRWTKEDKDMSNTFVDDAPPALDPTQDNWGFYLFPPLAPRDDADEEIDDDEVTGSIKLSWFATDTIMLYGSYGTGYKAGGTNTDRIEEIIPTVFGPETSESYEIGMKAEFPDQAVRLNVALHRTDTEDLQTVSFQGTAFALQNAGMVEAQGLEVDLFWQATDSLGFTVAYAYNDAEYADFEKGDCQIATPWHTGEADPGDNGDGSCDRSGGMVSGNPENVGVVAADYKFGLGDSASGFIYAEYVYTDERMTDVNNDPLKLDGDYALFNLRGGVIFENLDLSVTAWGRNLTEEEYTSTIADGVAQDGKLNAYYSEPRTWGVTLRKNW</sequence>
<dbReference type="SUPFAM" id="SSF56935">
    <property type="entry name" value="Porins"/>
    <property type="match status" value="1"/>
</dbReference>
<keyword evidence="13" id="KW-0732">Signal</keyword>
<evidence type="ECO:0000256" key="8">
    <source>
        <dbReference type="ARBA" id="ARBA00023077"/>
    </source>
</evidence>
<dbReference type="Proteomes" id="UP001143362">
    <property type="component" value="Unassembled WGS sequence"/>
</dbReference>
<feature type="domain" description="TonB-dependent receptor-like beta-barrel" evidence="14">
    <location>
        <begin position="274"/>
        <end position="734"/>
    </location>
</feature>
<gene>
    <name evidence="16" type="ORF">EYC98_05225</name>
</gene>
<dbReference type="Pfam" id="PF07715">
    <property type="entry name" value="Plug"/>
    <property type="match status" value="1"/>
</dbReference>
<keyword evidence="2 11" id="KW-0813">Transport</keyword>
<protein>
    <submittedName>
        <fullName evidence="16">TonB-dependent receptor</fullName>
    </submittedName>
</protein>
<keyword evidence="4" id="KW-0410">Iron transport</keyword>
<dbReference type="PANTHER" id="PTHR32552:SF81">
    <property type="entry name" value="TONB-DEPENDENT OUTER MEMBRANE RECEPTOR"/>
    <property type="match status" value="1"/>
</dbReference>
<name>A0ABT3TE42_9GAMM</name>
<keyword evidence="3 11" id="KW-1134">Transmembrane beta strand</keyword>
<evidence type="ECO:0000256" key="10">
    <source>
        <dbReference type="ARBA" id="ARBA00023237"/>
    </source>
</evidence>
<feature type="chain" id="PRO_5046035805" evidence="13">
    <location>
        <begin position="25"/>
        <end position="771"/>
    </location>
</feature>
<evidence type="ECO:0000313" key="16">
    <source>
        <dbReference type="EMBL" id="MCX2980269.1"/>
    </source>
</evidence>
<proteinExistence type="inferred from homology"/>
<evidence type="ECO:0000256" key="9">
    <source>
        <dbReference type="ARBA" id="ARBA00023136"/>
    </source>
</evidence>
<dbReference type="Pfam" id="PF00593">
    <property type="entry name" value="TonB_dep_Rec_b-barrel"/>
    <property type="match status" value="1"/>
</dbReference>
<dbReference type="EMBL" id="SHNN01000001">
    <property type="protein sequence ID" value="MCX2980269.1"/>
    <property type="molecule type" value="Genomic_DNA"/>
</dbReference>